<evidence type="ECO:0000256" key="3">
    <source>
        <dbReference type="ARBA" id="ARBA00022705"/>
    </source>
</evidence>
<dbReference type="GO" id="GO:0006281">
    <property type="term" value="P:DNA repair"/>
    <property type="evidence" value="ECO:0007669"/>
    <property type="project" value="UniProtKB-KW"/>
</dbReference>
<dbReference type="PANTHER" id="PTHR47810">
    <property type="entry name" value="DNA LIGASE"/>
    <property type="match status" value="1"/>
</dbReference>
<protein>
    <submittedName>
        <fullName evidence="7">ATP-dependent DNA ligase</fullName>
    </submittedName>
</protein>
<dbReference type="GO" id="GO:0006260">
    <property type="term" value="P:DNA replication"/>
    <property type="evidence" value="ECO:0007669"/>
    <property type="project" value="UniProtKB-KW"/>
</dbReference>
<sequence length="308" mass="33339">MSGYIVHKAVEFEKITKGARTALSKSLGVLVSGVDDLSAYFTAQRKHDGVHGVAVLKGNGDTMLSRTGEIAKSCDHILRYLKGHVGKDYVVLGEVWHKKWKQSDISGTFRRHSPGPELTFAAFDMLTLDEFSAGESQRPFKERYAKLHSRLAGTPSDPAFLCATYNPGTYGSATGLAADLGSRGPAGQGWYDGLILRDPEGLWRAGSGTTGEIIKVKPRASYDVRVLGLEEGKGKNAGTTGSLRCQGPEKEFTVRGCVTDDVARAWWANPALIVGSIIEVECLGITEDGSLREPVMKCVRDDKLDADF</sequence>
<evidence type="ECO:0000256" key="2">
    <source>
        <dbReference type="ARBA" id="ARBA00022598"/>
    </source>
</evidence>
<proteinExistence type="inferred from homology"/>
<evidence type="ECO:0000313" key="7">
    <source>
        <dbReference type="EMBL" id="AUG85422.1"/>
    </source>
</evidence>
<reference evidence="7 8" key="1">
    <citation type="submission" date="2017-12" db="EMBL/GenBank/DDBJ databases">
        <title>Complete genome sequence of Ralstonia solanacearum infecting bacteriophage RS-IDN-P1 isolated from eggplant soil in Indonesia.</title>
        <authorList>
            <person name="Addy H.S."/>
            <person name="Farid M.M."/>
            <person name="Ahmad A.A."/>
            <person name="Huang Q."/>
        </authorList>
    </citation>
    <scope>NUCLEOTIDE SEQUENCE [LARGE SCALE GENOMIC DNA]</scope>
</reference>
<dbReference type="PANTHER" id="PTHR47810:SF1">
    <property type="entry name" value="DNA LIGASE B"/>
    <property type="match status" value="1"/>
</dbReference>
<dbReference type="InterPro" id="IPR050326">
    <property type="entry name" value="NAD_dep_DNA_ligaseB"/>
</dbReference>
<dbReference type="SUPFAM" id="SSF56091">
    <property type="entry name" value="DNA ligase/mRNA capping enzyme, catalytic domain"/>
    <property type="match status" value="1"/>
</dbReference>
<keyword evidence="3" id="KW-0235">DNA replication</keyword>
<gene>
    <name evidence="7" type="ORF">RsoP1IDN_21</name>
</gene>
<comment type="similarity">
    <text evidence="1">Belongs to the ATP-dependent DNA ligase family.</text>
</comment>
<dbReference type="GO" id="GO:0016874">
    <property type="term" value="F:ligase activity"/>
    <property type="evidence" value="ECO:0007669"/>
    <property type="project" value="UniProtKB-KW"/>
</dbReference>
<evidence type="ECO:0000256" key="5">
    <source>
        <dbReference type="ARBA" id="ARBA00023204"/>
    </source>
</evidence>
<name>A0A2P0VPF7_9CAUD</name>
<keyword evidence="4" id="KW-0227">DNA damage</keyword>
<dbReference type="InterPro" id="IPR012340">
    <property type="entry name" value="NA-bd_OB-fold"/>
</dbReference>
<evidence type="ECO:0000259" key="6">
    <source>
        <dbReference type="Pfam" id="PF14743"/>
    </source>
</evidence>
<dbReference type="Proteomes" id="UP000242003">
    <property type="component" value="Segment"/>
</dbReference>
<dbReference type="Gene3D" id="2.40.50.140">
    <property type="entry name" value="Nucleic acid-binding proteins"/>
    <property type="match status" value="1"/>
</dbReference>
<keyword evidence="2 7" id="KW-0436">Ligase</keyword>
<feature type="domain" description="DNA ligase OB-like" evidence="6">
    <location>
        <begin position="231"/>
        <end position="300"/>
    </location>
</feature>
<dbReference type="SUPFAM" id="SSF50249">
    <property type="entry name" value="Nucleic acid-binding proteins"/>
    <property type="match status" value="1"/>
</dbReference>
<keyword evidence="5" id="KW-0234">DNA repair</keyword>
<evidence type="ECO:0000313" key="8">
    <source>
        <dbReference type="Proteomes" id="UP000242003"/>
    </source>
</evidence>
<evidence type="ECO:0000256" key="1">
    <source>
        <dbReference type="ARBA" id="ARBA00007572"/>
    </source>
</evidence>
<dbReference type="InterPro" id="IPR029319">
    <property type="entry name" value="DNA_ligase_OB"/>
</dbReference>
<keyword evidence="8" id="KW-1185">Reference proteome</keyword>
<dbReference type="Gene3D" id="3.30.470.30">
    <property type="entry name" value="DNA ligase/mRNA capping enzyme"/>
    <property type="match status" value="1"/>
</dbReference>
<dbReference type="EMBL" id="MG652450">
    <property type="protein sequence ID" value="AUG85422.1"/>
    <property type="molecule type" value="Genomic_DNA"/>
</dbReference>
<accession>A0A2P0VPF7</accession>
<evidence type="ECO:0000256" key="4">
    <source>
        <dbReference type="ARBA" id="ARBA00022763"/>
    </source>
</evidence>
<organism evidence="7 8">
    <name type="scientific">Ralstonia phage RsoP1IDN</name>
    <dbReference type="NCBI Taxonomy" id="2060091"/>
    <lineage>
        <taxon>Viruses</taxon>
        <taxon>Duplodnaviria</taxon>
        <taxon>Heunggongvirae</taxon>
        <taxon>Uroviricota</taxon>
        <taxon>Caudoviricetes</taxon>
        <taxon>Autographivirales</taxon>
        <taxon>Autonotataviridae</taxon>
        <taxon>Okabevirinae</taxon>
        <taxon>Higashivirus</taxon>
        <taxon>Higashivirus RsoP1IDN</taxon>
    </lineage>
</organism>
<dbReference type="CDD" id="cd08041">
    <property type="entry name" value="OBF_kDNA_ligase_like"/>
    <property type="match status" value="1"/>
</dbReference>
<dbReference type="Pfam" id="PF14743">
    <property type="entry name" value="DNA_ligase_OB_2"/>
    <property type="match status" value="1"/>
</dbReference>